<accession>A0A7W1XDG5</accession>
<feature type="chain" id="PRO_5038765814" description="LPXTG cell wall anchor domain-containing protein" evidence="3">
    <location>
        <begin position="25"/>
        <end position="239"/>
    </location>
</feature>
<feature type="compositionally biased region" description="Gly residues" evidence="1">
    <location>
        <begin position="165"/>
        <end position="192"/>
    </location>
</feature>
<sequence>MVKKSKPLLSVLFAVFLLAFSVFPAVSSAAAVNVNLDAQLKLFAKANLLNVVKVKADCDSIVLKVTVKSLAKLLAVVGTDLKATVPYEIYELPNKEADISQGKLVKSGVFEPGQGDKEFKIEYHPKASAYYVVKVKLLVGAHLVGQVVLVNVDLGVKCQNPGQPGQPGGGDQPGGNNPGGNQPGTNNPGGGSHQPPQGGQLPKTATEYPINMVFALVAILLGVALYILSVRNKGKSIPV</sequence>
<feature type="signal peptide" evidence="3">
    <location>
        <begin position="1"/>
        <end position="24"/>
    </location>
</feature>
<comment type="caution">
    <text evidence="4">The sequence shown here is derived from an EMBL/GenBank/DDBJ whole genome shotgun (WGS) entry which is preliminary data.</text>
</comment>
<evidence type="ECO:0000256" key="3">
    <source>
        <dbReference type="SAM" id="SignalP"/>
    </source>
</evidence>
<feature type="transmembrane region" description="Helical" evidence="2">
    <location>
        <begin position="208"/>
        <end position="228"/>
    </location>
</feature>
<dbReference type="Proteomes" id="UP000530514">
    <property type="component" value="Unassembled WGS sequence"/>
</dbReference>
<protein>
    <recommendedName>
        <fullName evidence="6">LPXTG cell wall anchor domain-containing protein</fullName>
    </recommendedName>
</protein>
<gene>
    <name evidence="4" type="ORF">H1164_17795</name>
</gene>
<evidence type="ECO:0000256" key="2">
    <source>
        <dbReference type="SAM" id="Phobius"/>
    </source>
</evidence>
<dbReference type="RefSeq" id="WP_033101279.1">
    <property type="nucleotide sequence ID" value="NZ_JACEIP010000058.1"/>
</dbReference>
<evidence type="ECO:0000256" key="1">
    <source>
        <dbReference type="SAM" id="MobiDB-lite"/>
    </source>
</evidence>
<evidence type="ECO:0000313" key="4">
    <source>
        <dbReference type="EMBL" id="MBA4544671.1"/>
    </source>
</evidence>
<dbReference type="AlphaFoldDB" id="A0A7W1XDG5"/>
<organism evidence="4 5">
    <name type="scientific">Thermoactinomyces daqus</name>
    <dbReference type="NCBI Taxonomy" id="1329516"/>
    <lineage>
        <taxon>Bacteria</taxon>
        <taxon>Bacillati</taxon>
        <taxon>Bacillota</taxon>
        <taxon>Bacilli</taxon>
        <taxon>Bacillales</taxon>
        <taxon>Thermoactinomycetaceae</taxon>
        <taxon>Thermoactinomyces</taxon>
    </lineage>
</organism>
<reference evidence="4 5" key="1">
    <citation type="submission" date="2020-07" db="EMBL/GenBank/DDBJ databases">
        <authorList>
            <person name="Feng H."/>
        </authorList>
    </citation>
    <scope>NUCLEOTIDE SEQUENCE [LARGE SCALE GENOMIC DNA]</scope>
    <source>
        <strain evidence="5">s-11</strain>
    </source>
</reference>
<name>A0A7W1XDG5_9BACL</name>
<evidence type="ECO:0008006" key="6">
    <source>
        <dbReference type="Google" id="ProtNLM"/>
    </source>
</evidence>
<keyword evidence="3" id="KW-0732">Signal</keyword>
<evidence type="ECO:0000313" key="5">
    <source>
        <dbReference type="Proteomes" id="UP000530514"/>
    </source>
</evidence>
<keyword evidence="2" id="KW-0812">Transmembrane</keyword>
<feature type="region of interest" description="Disordered" evidence="1">
    <location>
        <begin position="160"/>
        <end position="203"/>
    </location>
</feature>
<keyword evidence="5" id="KW-1185">Reference proteome</keyword>
<keyword evidence="2" id="KW-1133">Transmembrane helix</keyword>
<proteinExistence type="predicted"/>
<dbReference type="EMBL" id="JACEIP010000058">
    <property type="protein sequence ID" value="MBA4544671.1"/>
    <property type="molecule type" value="Genomic_DNA"/>
</dbReference>
<keyword evidence="2" id="KW-0472">Membrane</keyword>